<evidence type="ECO:0000313" key="1">
    <source>
        <dbReference type="EMBL" id="SDY67929.1"/>
    </source>
</evidence>
<keyword evidence="2" id="KW-1185">Reference proteome</keyword>
<organism evidence="1 2">
    <name type="scientific">Micromonospora pattaloongensis</name>
    <dbReference type="NCBI Taxonomy" id="405436"/>
    <lineage>
        <taxon>Bacteria</taxon>
        <taxon>Bacillati</taxon>
        <taxon>Actinomycetota</taxon>
        <taxon>Actinomycetes</taxon>
        <taxon>Micromonosporales</taxon>
        <taxon>Micromonosporaceae</taxon>
        <taxon>Micromonospora</taxon>
    </lineage>
</organism>
<gene>
    <name evidence="1" type="ORF">SAMN05444365_10394</name>
</gene>
<evidence type="ECO:0000313" key="2">
    <source>
        <dbReference type="Proteomes" id="UP000242415"/>
    </source>
</evidence>
<reference evidence="2" key="1">
    <citation type="submission" date="2016-10" db="EMBL/GenBank/DDBJ databases">
        <authorList>
            <person name="Varghese N."/>
            <person name="Submissions S."/>
        </authorList>
    </citation>
    <scope>NUCLEOTIDE SEQUENCE [LARGE SCALE GENOMIC DNA]</scope>
    <source>
        <strain evidence="2">DSM 45245</strain>
    </source>
</reference>
<proteinExistence type="predicted"/>
<dbReference type="EMBL" id="FNPH01000003">
    <property type="protein sequence ID" value="SDY67929.1"/>
    <property type="molecule type" value="Genomic_DNA"/>
</dbReference>
<protein>
    <submittedName>
        <fullName evidence="1">Uncharacterized protein</fullName>
    </submittedName>
</protein>
<sequence>MIAEPLALGAGVDGDPLVYHRGAYTTAEPAVAE</sequence>
<dbReference type="AlphaFoldDB" id="A0A1H3LV29"/>
<dbReference type="Proteomes" id="UP000242415">
    <property type="component" value="Unassembled WGS sequence"/>
</dbReference>
<name>A0A1H3LV29_9ACTN</name>
<accession>A0A1H3LV29</accession>